<evidence type="ECO:0000313" key="1">
    <source>
        <dbReference type="EMBL" id="EGZ18571.1"/>
    </source>
</evidence>
<dbReference type="GeneID" id="20658383"/>
<protein>
    <submittedName>
        <fullName evidence="1">Uncharacterized protein</fullName>
    </submittedName>
</protein>
<reference evidence="1 2" key="1">
    <citation type="journal article" date="2006" name="Science">
        <title>Phytophthora genome sequences uncover evolutionary origins and mechanisms of pathogenesis.</title>
        <authorList>
            <person name="Tyler B.M."/>
            <person name="Tripathy S."/>
            <person name="Zhang X."/>
            <person name="Dehal P."/>
            <person name="Jiang R.H."/>
            <person name="Aerts A."/>
            <person name="Arredondo F.D."/>
            <person name="Baxter L."/>
            <person name="Bensasson D."/>
            <person name="Beynon J.L."/>
            <person name="Chapman J."/>
            <person name="Damasceno C.M."/>
            <person name="Dorrance A.E."/>
            <person name="Dou D."/>
            <person name="Dickerman A.W."/>
            <person name="Dubchak I.L."/>
            <person name="Garbelotto M."/>
            <person name="Gijzen M."/>
            <person name="Gordon S.G."/>
            <person name="Govers F."/>
            <person name="Grunwald N.J."/>
            <person name="Huang W."/>
            <person name="Ivors K.L."/>
            <person name="Jones R.W."/>
            <person name="Kamoun S."/>
            <person name="Krampis K."/>
            <person name="Lamour K.H."/>
            <person name="Lee M.K."/>
            <person name="McDonald W.H."/>
            <person name="Medina M."/>
            <person name="Meijer H.J."/>
            <person name="Nordberg E.K."/>
            <person name="Maclean D.J."/>
            <person name="Ospina-Giraldo M.D."/>
            <person name="Morris P.F."/>
            <person name="Phuntumart V."/>
            <person name="Putnam N.H."/>
            <person name="Rash S."/>
            <person name="Rose J.K."/>
            <person name="Sakihama Y."/>
            <person name="Salamov A.A."/>
            <person name="Savidor A."/>
            <person name="Scheuring C.F."/>
            <person name="Smith B.M."/>
            <person name="Sobral B.W."/>
            <person name="Terry A."/>
            <person name="Torto-Alalibo T.A."/>
            <person name="Win J."/>
            <person name="Xu Z."/>
            <person name="Zhang H."/>
            <person name="Grigoriev I.V."/>
            <person name="Rokhsar D.S."/>
            <person name="Boore J.L."/>
        </authorList>
    </citation>
    <scope>NUCLEOTIDE SEQUENCE [LARGE SCALE GENOMIC DNA]</scope>
    <source>
        <strain evidence="1 2">P6497</strain>
    </source>
</reference>
<dbReference type="AlphaFoldDB" id="G4ZGC6"/>
<dbReference type="OMA" id="NDIMQKS"/>
<dbReference type="EMBL" id="JH159154">
    <property type="protein sequence ID" value="EGZ18571.1"/>
    <property type="molecule type" value="Genomic_DNA"/>
</dbReference>
<dbReference type="KEGG" id="psoj:PHYSODRAFT_504690"/>
<organism evidence="1 2">
    <name type="scientific">Phytophthora sojae (strain P6497)</name>
    <name type="common">Soybean stem and root rot agent</name>
    <name type="synonym">Phytophthora megasperma f. sp. glycines</name>
    <dbReference type="NCBI Taxonomy" id="1094619"/>
    <lineage>
        <taxon>Eukaryota</taxon>
        <taxon>Sar</taxon>
        <taxon>Stramenopiles</taxon>
        <taxon>Oomycota</taxon>
        <taxon>Peronosporomycetes</taxon>
        <taxon>Peronosporales</taxon>
        <taxon>Peronosporaceae</taxon>
        <taxon>Phytophthora</taxon>
    </lineage>
</organism>
<evidence type="ECO:0000313" key="2">
    <source>
        <dbReference type="Proteomes" id="UP000002640"/>
    </source>
</evidence>
<dbReference type="RefSeq" id="XP_009527629.1">
    <property type="nucleotide sequence ID" value="XM_009529334.1"/>
</dbReference>
<sequence length="106" mass="12153">LDRRAAIWHRYPGVEYVLSIRLSPALRWCEYRLEQRVDGEFPEGDHRAEILPIDQNAVLEFNAHRLLGVPANAVLHPGLNNPVVVNLSVQVEQLRRSMAAPRERPI</sequence>
<keyword evidence="2" id="KW-1185">Reference proteome</keyword>
<feature type="non-terminal residue" evidence="1">
    <location>
        <position position="1"/>
    </location>
</feature>
<proteinExistence type="predicted"/>
<dbReference type="Proteomes" id="UP000002640">
    <property type="component" value="Unassembled WGS sequence"/>
</dbReference>
<name>G4ZGC6_PHYSP</name>
<gene>
    <name evidence="1" type="ORF">PHYSODRAFT_504690</name>
</gene>
<dbReference type="InParanoid" id="G4ZGC6"/>
<accession>G4ZGC6</accession>